<dbReference type="PROSITE" id="PS50012">
    <property type="entry name" value="RCC1_3"/>
    <property type="match status" value="3"/>
</dbReference>
<keyword evidence="5" id="KW-1185">Reference proteome</keyword>
<evidence type="ECO:0000256" key="2">
    <source>
        <dbReference type="SAM" id="MobiDB-lite"/>
    </source>
</evidence>
<feature type="region of interest" description="Disordered" evidence="2">
    <location>
        <begin position="1"/>
        <end position="47"/>
    </location>
</feature>
<dbReference type="OrthoDB" id="10256179at2759"/>
<sequence length="611" mass="66377">MKSSKTVARRAGGLTWASRSQRHARQPQWRRHAHTSNGQEDQAQTQGGSRFARVAVFAGAFGIAAAGTYYYPEIQQSFATPPEETAPSSKSAQLKFEKTRQQSATVEDNRDILSSQHLQVKSSWEHPGVYAWGSNAGRVVDPSSSDRYVKLPRRIKDFDNQLLRDMKLTENFGAAIDETGDLVQWGLGFFKDDPTPSTTLKGKDLVKIQVSTDRIISLARNGEVYSVPCSKDDLSGGAKTDRQSSIWTLWKSGVKEAVSFRTLTPDGLARGEKVTDISSGLEHCLILTSKGRVFTAASSSQSFPSKGQMGIAGLTWDNRPKGPYDQPHELKFLQGCEVKAIAAGDNHSVILDKLGRIFTFGDNLWGQLGCETDVRSTYITTPLRVSVDKLYTNTGVVPKVTNIAAGGANTFFTVDAEPSTTFGESQAIIPVKRMPGKISDLWVCGQGIMGTLGTSKWTHVSRKPTKVKALSSLFEFDESTKKNMPIKLKALSIGSTHCAAVMDNVTKTNASISSSASENETNWGADVLFWGGNEHYQLGTGKRSNLNTPTYIGPLDGGSGDAAKGRSAEMHRLCLTPKETVRIGEGGKGRKVTLEQKVECGKYVTAVYSAV</sequence>
<comment type="caution">
    <text evidence="4">The sequence shown here is derived from an EMBL/GenBank/DDBJ whole genome shotgun (WGS) entry which is preliminary data.</text>
</comment>
<evidence type="ECO:0000256" key="3">
    <source>
        <dbReference type="SAM" id="Phobius"/>
    </source>
</evidence>
<dbReference type="InterPro" id="IPR009091">
    <property type="entry name" value="RCC1/BLIP-II"/>
</dbReference>
<dbReference type="EMBL" id="SRPO01000318">
    <property type="protein sequence ID" value="KAG5934282.1"/>
    <property type="molecule type" value="Genomic_DNA"/>
</dbReference>
<evidence type="ECO:0000313" key="4">
    <source>
        <dbReference type="EMBL" id="KAG5934282.1"/>
    </source>
</evidence>
<feature type="repeat" description="RCC1" evidence="1">
    <location>
        <begin position="291"/>
        <end position="354"/>
    </location>
</feature>
<dbReference type="AlphaFoldDB" id="A0A9P7M9G2"/>
<proteinExistence type="predicted"/>
<dbReference type="Pfam" id="PF13540">
    <property type="entry name" value="RCC1_2"/>
    <property type="match status" value="1"/>
</dbReference>
<keyword evidence="3" id="KW-0472">Membrane</keyword>
<evidence type="ECO:0000256" key="1">
    <source>
        <dbReference type="PROSITE-ProRule" id="PRU00235"/>
    </source>
</evidence>
<dbReference type="SUPFAM" id="SSF50985">
    <property type="entry name" value="RCC1/BLIP-II"/>
    <property type="match status" value="1"/>
</dbReference>
<organism evidence="4 5">
    <name type="scientific">Claviceps pazoutovae</name>
    <dbReference type="NCBI Taxonomy" id="1649127"/>
    <lineage>
        <taxon>Eukaryota</taxon>
        <taxon>Fungi</taxon>
        <taxon>Dikarya</taxon>
        <taxon>Ascomycota</taxon>
        <taxon>Pezizomycotina</taxon>
        <taxon>Sordariomycetes</taxon>
        <taxon>Hypocreomycetidae</taxon>
        <taxon>Hypocreales</taxon>
        <taxon>Clavicipitaceae</taxon>
        <taxon>Claviceps</taxon>
    </lineage>
</organism>
<feature type="compositionally biased region" description="Polar residues" evidence="2">
    <location>
        <begin position="35"/>
        <end position="47"/>
    </location>
</feature>
<evidence type="ECO:0000313" key="5">
    <source>
        <dbReference type="Proteomes" id="UP000706124"/>
    </source>
</evidence>
<feature type="repeat" description="RCC1" evidence="1">
    <location>
        <begin position="355"/>
        <end position="416"/>
    </location>
</feature>
<dbReference type="PANTHER" id="PTHR47563:SF1">
    <property type="entry name" value="PROTEIN FMP25, MITOCHONDRIAL"/>
    <property type="match status" value="1"/>
</dbReference>
<dbReference type="PANTHER" id="PTHR47563">
    <property type="entry name" value="PROTEIN FMP25, MITOCHONDRIAL"/>
    <property type="match status" value="1"/>
</dbReference>
<protein>
    <submittedName>
        <fullName evidence="4">Uncharacterized protein</fullName>
    </submittedName>
</protein>
<gene>
    <name evidence="4" type="ORF">E4U60_003967</name>
</gene>
<name>A0A9P7M9G2_9HYPO</name>
<dbReference type="PRINTS" id="PR00633">
    <property type="entry name" value="RCCNDNSATION"/>
</dbReference>
<dbReference type="InterPro" id="IPR000408">
    <property type="entry name" value="Reg_chr_condens"/>
</dbReference>
<feature type="compositionally biased region" description="Basic residues" evidence="2">
    <location>
        <begin position="20"/>
        <end position="34"/>
    </location>
</feature>
<dbReference type="Proteomes" id="UP000706124">
    <property type="component" value="Unassembled WGS sequence"/>
</dbReference>
<accession>A0A9P7M9G2</accession>
<dbReference type="Gene3D" id="2.130.10.30">
    <property type="entry name" value="Regulator of chromosome condensation 1/beta-lactamase-inhibitor protein II"/>
    <property type="match status" value="2"/>
</dbReference>
<dbReference type="GO" id="GO:0005743">
    <property type="term" value="C:mitochondrial inner membrane"/>
    <property type="evidence" value="ECO:0007669"/>
    <property type="project" value="TreeGrafter"/>
</dbReference>
<dbReference type="GO" id="GO:0034551">
    <property type="term" value="P:mitochondrial respiratory chain complex III assembly"/>
    <property type="evidence" value="ECO:0007669"/>
    <property type="project" value="TreeGrafter"/>
</dbReference>
<reference evidence="4 5" key="1">
    <citation type="journal article" date="2020" name="bioRxiv">
        <title>Whole genome comparisons of ergot fungi reveals the divergence and evolution of species within the genus Claviceps are the result of varying mechanisms driving genome evolution and host range expansion.</title>
        <authorList>
            <person name="Wyka S.A."/>
            <person name="Mondo S.J."/>
            <person name="Liu M."/>
            <person name="Dettman J."/>
            <person name="Nalam V."/>
            <person name="Broders K.D."/>
        </authorList>
    </citation>
    <scope>NUCLEOTIDE SEQUENCE [LARGE SCALE GENOMIC DNA]</scope>
    <source>
        <strain evidence="4 5">CCC 1485</strain>
    </source>
</reference>
<feature type="repeat" description="RCC1" evidence="1">
    <location>
        <begin position="525"/>
        <end position="578"/>
    </location>
</feature>
<keyword evidence="3" id="KW-0812">Transmembrane</keyword>
<keyword evidence="3" id="KW-1133">Transmembrane helix</keyword>
<dbReference type="InterPro" id="IPR053245">
    <property type="entry name" value="MitoProcess-Associated"/>
</dbReference>
<feature type="transmembrane region" description="Helical" evidence="3">
    <location>
        <begin position="51"/>
        <end position="71"/>
    </location>
</feature>